<evidence type="ECO:0000313" key="2">
    <source>
        <dbReference type="EMBL" id="MEI5908560.1"/>
    </source>
</evidence>
<keyword evidence="1" id="KW-1133">Transmembrane helix</keyword>
<accession>A0ABU8HGQ3</accession>
<keyword evidence="1" id="KW-0812">Transmembrane</keyword>
<organism evidence="2 3">
    <name type="scientific">Bacillus spongiae</name>
    <dbReference type="NCBI Taxonomy" id="2683610"/>
    <lineage>
        <taxon>Bacteria</taxon>
        <taxon>Bacillati</taxon>
        <taxon>Bacillota</taxon>
        <taxon>Bacilli</taxon>
        <taxon>Bacillales</taxon>
        <taxon>Bacillaceae</taxon>
        <taxon>Bacillus</taxon>
    </lineage>
</organism>
<gene>
    <name evidence="2" type="ORF">WAK64_16050</name>
</gene>
<reference evidence="2 3" key="1">
    <citation type="journal article" date="2018" name="J. Microbiol.">
        <title>Bacillus spongiae sp. nov., isolated from sponge of Jeju Island.</title>
        <authorList>
            <person name="Lee G.E."/>
            <person name="Im W.T."/>
            <person name="Park J.S."/>
        </authorList>
    </citation>
    <scope>NUCLEOTIDE SEQUENCE [LARGE SCALE GENOMIC DNA]</scope>
    <source>
        <strain evidence="2 3">135PIL107-10</strain>
    </source>
</reference>
<evidence type="ECO:0000256" key="1">
    <source>
        <dbReference type="SAM" id="Phobius"/>
    </source>
</evidence>
<dbReference type="Proteomes" id="UP001312865">
    <property type="component" value="Unassembled WGS sequence"/>
</dbReference>
<keyword evidence="3" id="KW-1185">Reference proteome</keyword>
<feature type="transmembrane region" description="Helical" evidence="1">
    <location>
        <begin position="7"/>
        <end position="25"/>
    </location>
</feature>
<evidence type="ECO:0000313" key="3">
    <source>
        <dbReference type="Proteomes" id="UP001312865"/>
    </source>
</evidence>
<dbReference type="RefSeq" id="WP_336588009.1">
    <property type="nucleotide sequence ID" value="NZ_JBBAXC010000014.1"/>
</dbReference>
<keyword evidence="1" id="KW-0472">Membrane</keyword>
<proteinExistence type="predicted"/>
<protein>
    <submittedName>
        <fullName evidence="2">Uncharacterized protein</fullName>
    </submittedName>
</protein>
<name>A0ABU8HGQ3_9BACI</name>
<dbReference type="EMBL" id="JBBAXC010000014">
    <property type="protein sequence ID" value="MEI5908560.1"/>
    <property type="molecule type" value="Genomic_DNA"/>
</dbReference>
<sequence length="252" mass="29079">MKKRKAWVFIGIGIVSIFLVSLYLLNYSKPTSFPTHEQLVAEINSTFPEADASDIQDTISVDERHGLVPFISTTDDYGLSYWIWEKNKWKVDTIDTNGVPTVWKVDRNNPSSYRIVWNVHPEDQVSSFQFYLKNDRNYLSLGGIETYTPGVLLKKKVSLNKNSYGLMKFPEEWVTFMNTSRKVESAKQPNMFFNDFSPNQGISYHWISYDQDGNETFLDRSMNGIGSYSNGKIEMEFILNVNKGHIEDPSLH</sequence>
<comment type="caution">
    <text evidence="2">The sequence shown here is derived from an EMBL/GenBank/DDBJ whole genome shotgun (WGS) entry which is preliminary data.</text>
</comment>